<evidence type="ECO:0000256" key="7">
    <source>
        <dbReference type="ARBA" id="ARBA00022490"/>
    </source>
</evidence>
<evidence type="ECO:0000256" key="1">
    <source>
        <dbReference type="ARBA" id="ARBA00000063"/>
    </source>
</evidence>
<dbReference type="EC" id="2.7.7.78" evidence="5"/>
<evidence type="ECO:0000313" key="15">
    <source>
        <dbReference type="EMBL" id="KAG0728781.1"/>
    </source>
</evidence>
<dbReference type="Proteomes" id="UP000770661">
    <property type="component" value="Unassembled WGS sequence"/>
</dbReference>
<evidence type="ECO:0000259" key="13">
    <source>
        <dbReference type="Pfam" id="PF26216"/>
    </source>
</evidence>
<evidence type="ECO:0000256" key="4">
    <source>
        <dbReference type="ARBA" id="ARBA00006451"/>
    </source>
</evidence>
<reference evidence="15" key="1">
    <citation type="submission" date="2020-07" db="EMBL/GenBank/DDBJ databases">
        <title>The High-quality genome of the commercially important snow crab, Chionoecetes opilio.</title>
        <authorList>
            <person name="Jeong J.-H."/>
            <person name="Ryu S."/>
        </authorList>
    </citation>
    <scope>NUCLEOTIDE SEQUENCE</scope>
    <source>
        <strain evidence="15">MADBK_172401_WGS</strain>
        <tissue evidence="15">Digestive gland</tissue>
    </source>
</reference>
<keyword evidence="12" id="KW-0378">Hydrolase</keyword>
<dbReference type="GO" id="GO:0006006">
    <property type="term" value="P:glucose metabolic process"/>
    <property type="evidence" value="ECO:0007669"/>
    <property type="project" value="TreeGrafter"/>
</dbReference>
<keyword evidence="9" id="KW-0808">Transferase</keyword>
<feature type="domain" description="GDPGP1-like C-terminal" evidence="13">
    <location>
        <begin position="237"/>
        <end position="349"/>
    </location>
</feature>
<evidence type="ECO:0000259" key="14">
    <source>
        <dbReference type="Pfam" id="PF26217"/>
    </source>
</evidence>
<name>A0A8J4YUY3_CHIOP</name>
<evidence type="ECO:0000256" key="2">
    <source>
        <dbReference type="ARBA" id="ARBA00003049"/>
    </source>
</evidence>
<evidence type="ECO:0000256" key="8">
    <source>
        <dbReference type="ARBA" id="ARBA00022658"/>
    </source>
</evidence>
<dbReference type="Pfam" id="PF26216">
    <property type="entry name" value="GDPGP1_C"/>
    <property type="match status" value="1"/>
</dbReference>
<dbReference type="InterPro" id="IPR026506">
    <property type="entry name" value="GDPGP"/>
</dbReference>
<accession>A0A8J4YUY3</accession>
<evidence type="ECO:0000256" key="10">
    <source>
        <dbReference type="ARBA" id="ARBA00022695"/>
    </source>
</evidence>
<dbReference type="AlphaFoldDB" id="A0A8J4YUY3"/>
<dbReference type="InterPro" id="IPR058865">
    <property type="entry name" value="GDPGP1_C"/>
</dbReference>
<keyword evidence="11" id="KW-0547">Nucleotide-binding</keyword>
<dbReference type="GO" id="GO:0005085">
    <property type="term" value="F:guanyl-nucleotide exchange factor activity"/>
    <property type="evidence" value="ECO:0007669"/>
    <property type="project" value="UniProtKB-KW"/>
</dbReference>
<comment type="similarity">
    <text evidence="4">Belongs to the GDPGP1 family.</text>
</comment>
<comment type="subcellular location">
    <subcellularLocation>
        <location evidence="3">Cytoplasm</location>
    </subcellularLocation>
</comment>
<comment type="function">
    <text evidence="2">Specific and highly efficient GDP-D-glucose phosphorylase regulating the levels of GDP-D-glucose in cells.</text>
</comment>
<evidence type="ECO:0000256" key="12">
    <source>
        <dbReference type="ARBA" id="ARBA00022801"/>
    </source>
</evidence>
<sequence length="374" mass="42204">MENDTKRTNDERETCFTYTKENFLHSTPSVHGQDFESPLDTLLLKKWMAAKAAGAFNYSVENIDTKILPGQYGLVAQVNVNRKTLRRKPDTILEIQQPVDPSKFNFTKIQEKEVLSKLKFLVSKHEDGAFGKEQEKDNVALKATLIVNNAPICHTHSLLVPFLEECWPQVLNHQGLAAAVHAILLSKSPDMRVAFNSLGAYASVNHLHFHIFYFPYTLFSETAECEWLAGPCYTFKKYFASGFAFQLEDGDVDKLVSSVMTLVNVFLKEKVAHNMFITRGTPLETVNTSEATYSTVRVMLWAQNFVTGAKSLDFINTAACELAGHVPVYSSEQWETLSEKKVLSLITPVCKDKYESILPMVTSVFQDKSFSMKK</sequence>
<evidence type="ECO:0000256" key="3">
    <source>
        <dbReference type="ARBA" id="ARBA00004496"/>
    </source>
</evidence>
<dbReference type="GO" id="GO:0016787">
    <property type="term" value="F:hydrolase activity"/>
    <property type="evidence" value="ECO:0007669"/>
    <property type="project" value="UniProtKB-KW"/>
</dbReference>
<dbReference type="GO" id="GO:0080048">
    <property type="term" value="F:GDP-D-glucose phosphorylase activity"/>
    <property type="evidence" value="ECO:0007669"/>
    <property type="project" value="UniProtKB-EC"/>
</dbReference>
<comment type="caution">
    <text evidence="15">The sequence shown here is derived from an EMBL/GenBank/DDBJ whole genome shotgun (WGS) entry which is preliminary data.</text>
</comment>
<proteinExistence type="inferred from homology"/>
<evidence type="ECO:0000256" key="6">
    <source>
        <dbReference type="ARBA" id="ARBA00018857"/>
    </source>
</evidence>
<keyword evidence="7" id="KW-0963">Cytoplasm</keyword>
<protein>
    <recommendedName>
        <fullName evidence="6">GDP-D-glucose phosphorylase 1</fullName>
        <ecNumber evidence="5">2.7.7.78</ecNumber>
    </recommendedName>
</protein>
<evidence type="ECO:0000256" key="11">
    <source>
        <dbReference type="ARBA" id="ARBA00022741"/>
    </source>
</evidence>
<keyword evidence="10" id="KW-0548">Nucleotidyltransferase</keyword>
<dbReference type="EMBL" id="JACEEZ010001841">
    <property type="protein sequence ID" value="KAG0728781.1"/>
    <property type="molecule type" value="Genomic_DNA"/>
</dbReference>
<gene>
    <name evidence="15" type="primary">gdpgp1</name>
    <name evidence="15" type="ORF">GWK47_031739</name>
</gene>
<comment type="catalytic activity">
    <reaction evidence="1">
        <text>GDP-alpha-D-glucose + phosphate = alpha-D-glucose 1-phosphate + GDP + H(+)</text>
        <dbReference type="Rhea" id="RHEA:30387"/>
        <dbReference type="ChEBI" id="CHEBI:15378"/>
        <dbReference type="ChEBI" id="CHEBI:43474"/>
        <dbReference type="ChEBI" id="CHEBI:58189"/>
        <dbReference type="ChEBI" id="CHEBI:58601"/>
        <dbReference type="ChEBI" id="CHEBI:62230"/>
        <dbReference type="EC" id="2.7.7.78"/>
    </reaction>
</comment>
<keyword evidence="8" id="KW-0344">Guanine-nucleotide releasing factor</keyword>
<dbReference type="OrthoDB" id="417175at2759"/>
<evidence type="ECO:0000256" key="5">
    <source>
        <dbReference type="ARBA" id="ARBA00012507"/>
    </source>
</evidence>
<evidence type="ECO:0000313" key="16">
    <source>
        <dbReference type="Proteomes" id="UP000770661"/>
    </source>
</evidence>
<organism evidence="15 16">
    <name type="scientific">Chionoecetes opilio</name>
    <name type="common">Atlantic snow crab</name>
    <name type="synonym">Cancer opilio</name>
    <dbReference type="NCBI Taxonomy" id="41210"/>
    <lineage>
        <taxon>Eukaryota</taxon>
        <taxon>Metazoa</taxon>
        <taxon>Ecdysozoa</taxon>
        <taxon>Arthropoda</taxon>
        <taxon>Crustacea</taxon>
        <taxon>Multicrustacea</taxon>
        <taxon>Malacostraca</taxon>
        <taxon>Eumalacostraca</taxon>
        <taxon>Eucarida</taxon>
        <taxon>Decapoda</taxon>
        <taxon>Pleocyemata</taxon>
        <taxon>Brachyura</taxon>
        <taxon>Eubrachyura</taxon>
        <taxon>Majoidea</taxon>
        <taxon>Majidae</taxon>
        <taxon>Chionoecetes</taxon>
    </lineage>
</organism>
<dbReference type="PANTHER" id="PTHR20884">
    <property type="entry name" value="GDP-D-GLUCOSE PHOSPHORYLASE 1"/>
    <property type="match status" value="1"/>
</dbReference>
<keyword evidence="16" id="KW-1185">Reference proteome</keyword>
<dbReference type="GO" id="GO:0000166">
    <property type="term" value="F:nucleotide binding"/>
    <property type="evidence" value="ECO:0007669"/>
    <property type="project" value="UniProtKB-KW"/>
</dbReference>
<dbReference type="InterPro" id="IPR058866">
    <property type="entry name" value="GDPGP1_N"/>
</dbReference>
<dbReference type="GO" id="GO:0005737">
    <property type="term" value="C:cytoplasm"/>
    <property type="evidence" value="ECO:0007669"/>
    <property type="project" value="UniProtKB-SubCell"/>
</dbReference>
<dbReference type="PANTHER" id="PTHR20884:SF8">
    <property type="entry name" value="GDP-D-GLUCOSE PHOSPHORYLASE 1"/>
    <property type="match status" value="1"/>
</dbReference>
<dbReference type="Pfam" id="PF26217">
    <property type="entry name" value="GDPGP1_N"/>
    <property type="match status" value="1"/>
</dbReference>
<feature type="domain" description="GDPGP1-like N-terminal" evidence="14">
    <location>
        <begin position="39"/>
        <end position="211"/>
    </location>
</feature>
<evidence type="ECO:0000256" key="9">
    <source>
        <dbReference type="ARBA" id="ARBA00022679"/>
    </source>
</evidence>